<dbReference type="OrthoDB" id="5237768at2759"/>
<feature type="region of interest" description="Disordered" evidence="1">
    <location>
        <begin position="1"/>
        <end position="52"/>
    </location>
</feature>
<dbReference type="RefSeq" id="XP_030985376.1">
    <property type="nucleotide sequence ID" value="XM_031125093.1"/>
</dbReference>
<keyword evidence="2" id="KW-1185">Reference proteome</keyword>
<reference evidence="3" key="2">
    <citation type="submission" date="2019-10" db="EMBL/GenBank/DDBJ databases">
        <authorList>
            <consortium name="NCBI Genome Project"/>
        </authorList>
    </citation>
    <scope>NUCLEOTIDE SEQUENCE</scope>
    <source>
        <strain evidence="3">NI907</strain>
    </source>
</reference>
<feature type="compositionally biased region" description="Low complexity" evidence="1">
    <location>
        <begin position="8"/>
        <end position="48"/>
    </location>
</feature>
<evidence type="ECO:0000313" key="2">
    <source>
        <dbReference type="Proteomes" id="UP000515153"/>
    </source>
</evidence>
<dbReference type="AlphaFoldDB" id="A0A6P8BE41"/>
<accession>A0A6P8BE41</accession>
<evidence type="ECO:0000256" key="1">
    <source>
        <dbReference type="SAM" id="MobiDB-lite"/>
    </source>
</evidence>
<proteinExistence type="predicted"/>
<sequence length="82" mass="8224">MSSTTKYGENGSDTSSSGGDSSSSGNSSSSSSSTGSETSNTSNTASGGQVPEPTQCGICKEWYALGDAHTCDLNDPYAGYYA</sequence>
<gene>
    <name evidence="3" type="ORF">PgNI_05052</name>
</gene>
<name>A0A6P8BE41_PYRGI</name>
<reference evidence="3" key="1">
    <citation type="journal article" date="2019" name="Mol. Biol. Evol.">
        <title>Blast fungal genomes show frequent chromosomal changes, gene gains and losses, and effector gene turnover.</title>
        <authorList>
            <person name="Gomez Luciano L.B."/>
            <person name="Jason Tsai I."/>
            <person name="Chuma I."/>
            <person name="Tosa Y."/>
            <person name="Chen Y.H."/>
            <person name="Li J.Y."/>
            <person name="Li M.Y."/>
            <person name="Jade Lu M.Y."/>
            <person name="Nakayashiki H."/>
            <person name="Li W.H."/>
        </authorList>
    </citation>
    <scope>NUCLEOTIDE SEQUENCE</scope>
    <source>
        <strain evidence="3">NI907</strain>
    </source>
</reference>
<dbReference type="GeneID" id="41960002"/>
<protein>
    <submittedName>
        <fullName evidence="3">Uncharacterized protein</fullName>
    </submittedName>
</protein>
<reference evidence="3" key="3">
    <citation type="submission" date="2025-08" db="UniProtKB">
        <authorList>
            <consortium name="RefSeq"/>
        </authorList>
    </citation>
    <scope>IDENTIFICATION</scope>
    <source>
        <strain evidence="3">NI907</strain>
    </source>
</reference>
<evidence type="ECO:0000313" key="3">
    <source>
        <dbReference type="RefSeq" id="XP_030985376.1"/>
    </source>
</evidence>
<dbReference type="KEGG" id="pgri:PgNI_05052"/>
<dbReference type="Proteomes" id="UP000515153">
    <property type="component" value="Unplaced"/>
</dbReference>
<organism evidence="2 3">
    <name type="scientific">Pyricularia grisea</name>
    <name type="common">Crabgrass-specific blast fungus</name>
    <name type="synonym">Magnaporthe grisea</name>
    <dbReference type="NCBI Taxonomy" id="148305"/>
    <lineage>
        <taxon>Eukaryota</taxon>
        <taxon>Fungi</taxon>
        <taxon>Dikarya</taxon>
        <taxon>Ascomycota</taxon>
        <taxon>Pezizomycotina</taxon>
        <taxon>Sordariomycetes</taxon>
        <taxon>Sordariomycetidae</taxon>
        <taxon>Magnaporthales</taxon>
        <taxon>Pyriculariaceae</taxon>
        <taxon>Pyricularia</taxon>
    </lineage>
</organism>